<gene>
    <name evidence="10" type="ORF">GSOID_T00025082001</name>
</gene>
<dbReference type="PANTHER" id="PTHR22760:SF4">
    <property type="entry name" value="GPI MANNOSYLTRANSFERASE 3"/>
    <property type="match status" value="1"/>
</dbReference>
<feature type="transmembrane region" description="Helical" evidence="9">
    <location>
        <begin position="85"/>
        <end position="106"/>
    </location>
</feature>
<feature type="transmembrane region" description="Helical" evidence="9">
    <location>
        <begin position="363"/>
        <end position="379"/>
    </location>
</feature>
<protein>
    <recommendedName>
        <fullName evidence="9">Mannosyltransferase</fullName>
        <ecNumber evidence="9">2.4.1.-</ecNumber>
    </recommendedName>
</protein>
<evidence type="ECO:0000256" key="3">
    <source>
        <dbReference type="ARBA" id="ARBA00022679"/>
    </source>
</evidence>
<evidence type="ECO:0000313" key="10">
    <source>
        <dbReference type="EMBL" id="CBY31189.1"/>
    </source>
</evidence>
<dbReference type="EMBL" id="FN654295">
    <property type="protein sequence ID" value="CBY31189.1"/>
    <property type="molecule type" value="Genomic_DNA"/>
</dbReference>
<comment type="function">
    <text evidence="8">Alpha-1,2-mannosyltransferase that catalyzes the transfer of the third mannose, via an alpha-1,2 bond, from a dolichol-phosphate-mannose (Dol-P-Man) to an alpha-D-Man-(1-&gt;6)-2-PEtn-alpha-D-Man-(1-&gt;4)-alpha-D-GlcN-(1-&gt;6)-(1-radyl,2-acyl-sn-glycero-3-phospho)-2-acyl-inositol intermediate to generate an alpha-D-Man-(1-&gt;2)-alpha-D-Man-(1-&gt;6)-2-PEtn-alpha-D-Man-(1-&gt;4)-alpha-D-GlcN-(1-&gt;6)-(1-radyl,2-acyl-sn-glycero-3-phospho)-2-acyl-inositol (also termed H6) and participates in the nineth step of the glycosylphosphatidylinositol-anchor biosynthesis. May also add the third mannose to an alpha-D-Man-(1-&gt;6)-alpha-D-Man-(1-&gt;4)-alpha-D-GlcN-(1-&gt;6)-(1-radyl,2-acyl-sn-glycero-3-phospho)-2-acyl-inositol (also termed H3) intermediate generating an alpha-D-Man-(1-&gt;2)-alpha-D-Man-(1-&gt;6)-alpha-D-Man-(1-&gt;4)-alpha-D-GlcN-(1-&gt;6)-(1-radyl,2-acyl-sn-glycero-3-phospho)-2-acyl-inositol (also termed H4).</text>
</comment>
<evidence type="ECO:0000256" key="9">
    <source>
        <dbReference type="RuleBase" id="RU363075"/>
    </source>
</evidence>
<evidence type="ECO:0000256" key="6">
    <source>
        <dbReference type="ARBA" id="ARBA00022989"/>
    </source>
</evidence>
<dbReference type="GO" id="GO:0006506">
    <property type="term" value="P:GPI anchor biosynthetic process"/>
    <property type="evidence" value="ECO:0007669"/>
    <property type="project" value="TreeGrafter"/>
</dbReference>
<keyword evidence="4 9" id="KW-0812">Transmembrane</keyword>
<feature type="transmembrane region" description="Helical" evidence="9">
    <location>
        <begin position="277"/>
        <end position="300"/>
    </location>
</feature>
<keyword evidence="2 9" id="KW-0328">Glycosyltransferase</keyword>
<accession>E4Y6D9</accession>
<evidence type="ECO:0000256" key="4">
    <source>
        <dbReference type="ARBA" id="ARBA00022692"/>
    </source>
</evidence>
<dbReference type="InterPro" id="IPR005599">
    <property type="entry name" value="GPI_mannosylTrfase"/>
</dbReference>
<name>E4Y6D9_OIKDI</name>
<evidence type="ECO:0000256" key="8">
    <source>
        <dbReference type="ARBA" id="ARBA00093333"/>
    </source>
</evidence>
<evidence type="ECO:0000256" key="2">
    <source>
        <dbReference type="ARBA" id="ARBA00022676"/>
    </source>
</evidence>
<evidence type="ECO:0000256" key="1">
    <source>
        <dbReference type="ARBA" id="ARBA00004477"/>
    </source>
</evidence>
<dbReference type="Pfam" id="PF03901">
    <property type="entry name" value="Glyco_transf_22"/>
    <property type="match status" value="1"/>
</dbReference>
<comment type="similarity">
    <text evidence="9">Belongs to the glycosyltransferase 22 family.</text>
</comment>
<feature type="transmembrane region" description="Helical" evidence="9">
    <location>
        <begin position="190"/>
        <end position="217"/>
    </location>
</feature>
<dbReference type="PANTHER" id="PTHR22760">
    <property type="entry name" value="GLYCOSYLTRANSFERASE"/>
    <property type="match status" value="1"/>
</dbReference>
<evidence type="ECO:0000256" key="5">
    <source>
        <dbReference type="ARBA" id="ARBA00022824"/>
    </source>
</evidence>
<proteinExistence type="inferred from homology"/>
<dbReference type="GO" id="GO:0000026">
    <property type="term" value="F:alpha-1,2-mannosyltransferase activity"/>
    <property type="evidence" value="ECO:0007669"/>
    <property type="project" value="TreeGrafter"/>
</dbReference>
<dbReference type="AlphaFoldDB" id="E4Y6D9"/>
<sequence length="517" mass="59546">MKSDVLEAEKITRARFHRSKDGEKQVVSTYAYQIMIIKVLSALVQQTSYVPDEFYQSTDVVHNFVLNETRLTWEWRGSTPIRSPIWLLPILILGKVLFLIGLYRFVNLHTIMRLYVGLASGFSEVAFLKMIGKTFNSSAVTEATFMLMTLSFHQLYASSRPLSNSMEYALFTFTLSYFSDDLLSSSSTVYLYPAALSIIMRPTSATFYIPLFLLHFYHSEDRFTLLAKSVKITVIIFALCIGIDSLWFGEYTITPFNFLKINVLDNIAVFYGRNRFFGWYLTQGLPVSCGFSFIFALVGIFQCQMFTKVEQGLLITLVFNWLILEIGSEHKEFRFIMSALAILTILGAKAAARVFQTEWIKKLYIAVNFMIAVYLSMVHQRGPADLARYLRVELCSNAEGASIRFFGPCHVMPGEYSRFCLKGNHLDLVQLECPPPIPGISENSKTEVDLFHEDPEDFLYKDLSRKKYEYLAFFDKHESKLERTLHELEYFQIKSFFHSPSPLDDASRNIVLYKLKK</sequence>
<keyword evidence="5 9" id="KW-0256">Endoplasmic reticulum</keyword>
<dbReference type="GO" id="GO:0005789">
    <property type="term" value="C:endoplasmic reticulum membrane"/>
    <property type="evidence" value="ECO:0007669"/>
    <property type="project" value="UniProtKB-SubCell"/>
</dbReference>
<evidence type="ECO:0000256" key="7">
    <source>
        <dbReference type="ARBA" id="ARBA00023136"/>
    </source>
</evidence>
<dbReference type="Proteomes" id="UP000011014">
    <property type="component" value="Unassembled WGS sequence"/>
</dbReference>
<keyword evidence="6 9" id="KW-1133">Transmembrane helix</keyword>
<reference evidence="10" key="1">
    <citation type="journal article" date="2010" name="Science">
        <title>Plasticity of animal genome architecture unmasked by rapid evolution of a pelagic tunicate.</title>
        <authorList>
            <person name="Denoeud F."/>
            <person name="Henriet S."/>
            <person name="Mungpakdee S."/>
            <person name="Aury J.M."/>
            <person name="Da Silva C."/>
            <person name="Brinkmann H."/>
            <person name="Mikhaleva J."/>
            <person name="Olsen L.C."/>
            <person name="Jubin C."/>
            <person name="Canestro C."/>
            <person name="Bouquet J.M."/>
            <person name="Danks G."/>
            <person name="Poulain J."/>
            <person name="Campsteijn C."/>
            <person name="Adamski M."/>
            <person name="Cross I."/>
            <person name="Yadetie F."/>
            <person name="Muffato M."/>
            <person name="Louis A."/>
            <person name="Butcher S."/>
            <person name="Tsagkogeorga G."/>
            <person name="Konrad A."/>
            <person name="Singh S."/>
            <person name="Jensen M.F."/>
            <person name="Cong E.H."/>
            <person name="Eikeseth-Otteraa H."/>
            <person name="Noel B."/>
            <person name="Anthouard V."/>
            <person name="Porcel B.M."/>
            <person name="Kachouri-Lafond R."/>
            <person name="Nishino A."/>
            <person name="Ugolini M."/>
            <person name="Chourrout P."/>
            <person name="Nishida H."/>
            <person name="Aasland R."/>
            <person name="Huzurbazar S."/>
            <person name="Westhof E."/>
            <person name="Delsuc F."/>
            <person name="Lehrach H."/>
            <person name="Reinhardt R."/>
            <person name="Weissenbach J."/>
            <person name="Roy S.W."/>
            <person name="Artiguenave F."/>
            <person name="Postlethwait J.H."/>
            <person name="Manak J.R."/>
            <person name="Thompson E.M."/>
            <person name="Jaillon O."/>
            <person name="Du Pasquier L."/>
            <person name="Boudinot P."/>
            <person name="Liberles D.A."/>
            <person name="Volff J.N."/>
            <person name="Philippe H."/>
            <person name="Lenhard B."/>
            <person name="Roest Crollius H."/>
            <person name="Wincker P."/>
            <person name="Chourrout D."/>
        </authorList>
    </citation>
    <scope>NUCLEOTIDE SEQUENCE [LARGE SCALE GENOMIC DNA]</scope>
</reference>
<feature type="transmembrane region" description="Helical" evidence="9">
    <location>
        <begin position="139"/>
        <end position="157"/>
    </location>
</feature>
<organism evidence="10">
    <name type="scientific">Oikopleura dioica</name>
    <name type="common">Tunicate</name>
    <dbReference type="NCBI Taxonomy" id="34765"/>
    <lineage>
        <taxon>Eukaryota</taxon>
        <taxon>Metazoa</taxon>
        <taxon>Chordata</taxon>
        <taxon>Tunicata</taxon>
        <taxon>Appendicularia</taxon>
        <taxon>Copelata</taxon>
        <taxon>Oikopleuridae</taxon>
        <taxon>Oikopleura</taxon>
    </lineage>
</organism>
<keyword evidence="3" id="KW-0808">Transferase</keyword>
<feature type="transmembrane region" description="Helical" evidence="9">
    <location>
        <begin position="229"/>
        <end position="249"/>
    </location>
</feature>
<feature type="transmembrane region" description="Helical" evidence="9">
    <location>
        <begin position="112"/>
        <end position="132"/>
    </location>
</feature>
<dbReference type="EC" id="2.4.1.-" evidence="9"/>
<comment type="subcellular location">
    <subcellularLocation>
        <location evidence="1 9">Endoplasmic reticulum membrane</location>
        <topology evidence="1 9">Multi-pass membrane protein</topology>
    </subcellularLocation>
</comment>
<keyword evidence="7 9" id="KW-0472">Membrane</keyword>